<keyword evidence="2" id="KW-0805">Transcription regulation</keyword>
<feature type="domain" description="HTH lysR-type" evidence="5">
    <location>
        <begin position="6"/>
        <end position="63"/>
    </location>
</feature>
<dbReference type="EMBL" id="LPZR01000034">
    <property type="protein sequence ID" value="KYO57009.1"/>
    <property type="molecule type" value="Genomic_DNA"/>
</dbReference>
<organism evidence="6 7">
    <name type="scientific">Tistrella mobilis</name>
    <dbReference type="NCBI Taxonomy" id="171437"/>
    <lineage>
        <taxon>Bacteria</taxon>
        <taxon>Pseudomonadati</taxon>
        <taxon>Pseudomonadota</taxon>
        <taxon>Alphaproteobacteria</taxon>
        <taxon>Geminicoccales</taxon>
        <taxon>Geminicoccaceae</taxon>
        <taxon>Tistrella</taxon>
    </lineage>
</organism>
<dbReference type="OrthoDB" id="9794694at2"/>
<dbReference type="Gene3D" id="3.40.190.10">
    <property type="entry name" value="Periplasmic binding protein-like II"/>
    <property type="match status" value="2"/>
</dbReference>
<accession>A0A162LTD3</accession>
<dbReference type="GeneID" id="97240066"/>
<name>A0A162LTD3_9PROT</name>
<keyword evidence="4" id="KW-0804">Transcription</keyword>
<dbReference type="NCBIfam" id="NF008352">
    <property type="entry name" value="PRK11139.1"/>
    <property type="match status" value="1"/>
</dbReference>
<dbReference type="PANTHER" id="PTHR30537:SF79">
    <property type="entry name" value="TRANSCRIPTIONAL REGULATOR-RELATED"/>
    <property type="match status" value="1"/>
</dbReference>
<evidence type="ECO:0000256" key="2">
    <source>
        <dbReference type="ARBA" id="ARBA00023015"/>
    </source>
</evidence>
<dbReference type="Pfam" id="PF03466">
    <property type="entry name" value="LysR_substrate"/>
    <property type="match status" value="1"/>
</dbReference>
<dbReference type="InterPro" id="IPR036390">
    <property type="entry name" value="WH_DNA-bd_sf"/>
</dbReference>
<dbReference type="GO" id="GO:0043565">
    <property type="term" value="F:sequence-specific DNA binding"/>
    <property type="evidence" value="ECO:0007669"/>
    <property type="project" value="TreeGrafter"/>
</dbReference>
<gene>
    <name evidence="6" type="ORF">AUP44_21230</name>
</gene>
<dbReference type="FunFam" id="1.10.10.10:FF:000038">
    <property type="entry name" value="Glycine cleavage system transcriptional activator"/>
    <property type="match status" value="1"/>
</dbReference>
<keyword evidence="3" id="KW-0238">DNA-binding</keyword>
<dbReference type="Gene3D" id="1.10.10.10">
    <property type="entry name" value="Winged helix-like DNA-binding domain superfamily/Winged helix DNA-binding domain"/>
    <property type="match status" value="1"/>
</dbReference>
<proteinExistence type="inferred from homology"/>
<dbReference type="RefSeq" id="WP_062761716.1">
    <property type="nucleotide sequence ID" value="NZ_CP121045.1"/>
</dbReference>
<dbReference type="AlphaFoldDB" id="A0A162LTD3"/>
<dbReference type="InterPro" id="IPR036388">
    <property type="entry name" value="WH-like_DNA-bd_sf"/>
</dbReference>
<dbReference type="PROSITE" id="PS50931">
    <property type="entry name" value="HTH_LYSR"/>
    <property type="match status" value="1"/>
</dbReference>
<evidence type="ECO:0000259" key="5">
    <source>
        <dbReference type="PROSITE" id="PS50931"/>
    </source>
</evidence>
<comment type="similarity">
    <text evidence="1">Belongs to the LysR transcriptional regulatory family.</text>
</comment>
<protein>
    <recommendedName>
        <fullName evidence="5">HTH lysR-type domain-containing protein</fullName>
    </recommendedName>
</protein>
<dbReference type="GO" id="GO:0006351">
    <property type="term" value="P:DNA-templated transcription"/>
    <property type="evidence" value="ECO:0007669"/>
    <property type="project" value="TreeGrafter"/>
</dbReference>
<dbReference type="InterPro" id="IPR000847">
    <property type="entry name" value="LysR_HTH_N"/>
</dbReference>
<dbReference type="SUPFAM" id="SSF46785">
    <property type="entry name" value="Winged helix' DNA-binding domain"/>
    <property type="match status" value="1"/>
</dbReference>
<evidence type="ECO:0000256" key="3">
    <source>
        <dbReference type="ARBA" id="ARBA00023125"/>
    </source>
</evidence>
<dbReference type="InterPro" id="IPR005119">
    <property type="entry name" value="LysR_subst-bd"/>
</dbReference>
<dbReference type="Proteomes" id="UP000075787">
    <property type="component" value="Unassembled WGS sequence"/>
</dbReference>
<evidence type="ECO:0000256" key="1">
    <source>
        <dbReference type="ARBA" id="ARBA00009437"/>
    </source>
</evidence>
<dbReference type="GO" id="GO:0003700">
    <property type="term" value="F:DNA-binding transcription factor activity"/>
    <property type="evidence" value="ECO:0007669"/>
    <property type="project" value="InterPro"/>
</dbReference>
<dbReference type="SUPFAM" id="SSF53850">
    <property type="entry name" value="Periplasmic binding protein-like II"/>
    <property type="match status" value="1"/>
</dbReference>
<dbReference type="CDD" id="cd08432">
    <property type="entry name" value="PBP2_GcdR_TrpI_HvrB_AmpR_like"/>
    <property type="match status" value="1"/>
</dbReference>
<dbReference type="Pfam" id="PF00126">
    <property type="entry name" value="HTH_1"/>
    <property type="match status" value="1"/>
</dbReference>
<evidence type="ECO:0000313" key="6">
    <source>
        <dbReference type="EMBL" id="KYO57009.1"/>
    </source>
</evidence>
<evidence type="ECO:0000313" key="7">
    <source>
        <dbReference type="Proteomes" id="UP000075787"/>
    </source>
</evidence>
<comment type="caution">
    <text evidence="6">The sequence shown here is derived from an EMBL/GenBank/DDBJ whole genome shotgun (WGS) entry which is preliminary data.</text>
</comment>
<reference evidence="6 7" key="1">
    <citation type="submission" date="2015-12" db="EMBL/GenBank/DDBJ databases">
        <title>Genome sequence of Tistrella mobilis MCCC 1A02139.</title>
        <authorList>
            <person name="Lu L."/>
            <person name="Lai Q."/>
            <person name="Shao Z."/>
            <person name="Qian P."/>
        </authorList>
    </citation>
    <scope>NUCLEOTIDE SEQUENCE [LARGE SCALE GENOMIC DNA]</scope>
    <source>
        <strain evidence="6 7">MCCC 1A02139</strain>
    </source>
</reference>
<dbReference type="InterPro" id="IPR058163">
    <property type="entry name" value="LysR-type_TF_proteobact-type"/>
</dbReference>
<dbReference type="PRINTS" id="PR00039">
    <property type="entry name" value="HTHLYSR"/>
</dbReference>
<sequence length="308" mass="33435">MPRKLPPLNGLRAFEAAARHSSFARAAEELHVTPAAVSHQIKGLEAWLGVILFRRLPNGLLLTAAGRAYLPGLTDGFDRIARSTAELRGRDLGGRLTVSVLSSFAGLWLAPRLGRFREAYPDVELFLRAETRLVDFDRDTVDLAIRYVTAIDGGLVSERLMEETLGPVMSPALLERLGPVTEPAALLDLPLIHDADVTGGEVAVSWRSFFATAGIDPPQDLDRQMRINDTGVAVAAAVAGQGVIMGRSALIADHLAAGRLVRPLSIQIQAAQAYHLVSTETGWNDPRVLAFTDWLRQEALTGQPSRRE</sequence>
<evidence type="ECO:0000256" key="4">
    <source>
        <dbReference type="ARBA" id="ARBA00023163"/>
    </source>
</evidence>
<dbReference type="PANTHER" id="PTHR30537">
    <property type="entry name" value="HTH-TYPE TRANSCRIPTIONAL REGULATOR"/>
    <property type="match status" value="1"/>
</dbReference>